<evidence type="ECO:0008006" key="3">
    <source>
        <dbReference type="Google" id="ProtNLM"/>
    </source>
</evidence>
<accession>A0ABQ1ZNN8</accession>
<reference evidence="2" key="1">
    <citation type="journal article" date="2019" name="Int. J. Syst. Evol. Microbiol.">
        <title>The Global Catalogue of Microorganisms (GCM) 10K type strain sequencing project: providing services to taxonomists for standard genome sequencing and annotation.</title>
        <authorList>
            <consortium name="The Broad Institute Genomics Platform"/>
            <consortium name="The Broad Institute Genome Sequencing Center for Infectious Disease"/>
            <person name="Wu L."/>
            <person name="Ma J."/>
        </authorList>
    </citation>
    <scope>NUCLEOTIDE SEQUENCE [LARGE SCALE GENOMIC DNA]</scope>
    <source>
        <strain evidence="2">CGMCC 1.12770</strain>
    </source>
</reference>
<keyword evidence="2" id="KW-1185">Reference proteome</keyword>
<sequence length="345" mass="41222">MSTKMLSILIPPIHGYLCNAYPLSIALQNSNSEAWFLSNYIQVVCAGNFPEGKFFTFYNSYFEWDSIFLGCPFINYQKIHYQLIKKYNGELISFICDAIEKNNYVYLYVDEYYISHKSAFNKYSLPHEMLIFGYNRTESTFNVLGYDANTVFGKYEVSFDELTIAYQMCDKSTKNREYLYLLESNEDFNYQFDTQLVIQTLREYRYSINTSLHFRAINPPNDWWIYGMAAYTHFVKYIRSMMESLEGVIDIRIFHTLWEHKRMMVLRINYIQKRNILINSDDILKQYTYIQDSSLILMRMVMKYNLINDKKTLEKIEKKILEIESLETQALDNLIKRLESRDCPH</sequence>
<protein>
    <recommendedName>
        <fullName evidence="3">Butirosin biosynthesis protein H N-terminal domain-containing protein</fullName>
    </recommendedName>
</protein>
<dbReference type="EMBL" id="BMFU01000022">
    <property type="protein sequence ID" value="GGH72249.1"/>
    <property type="molecule type" value="Genomic_DNA"/>
</dbReference>
<proteinExistence type="predicted"/>
<dbReference type="RefSeq" id="WP_188594883.1">
    <property type="nucleotide sequence ID" value="NZ_BMFU01000022.1"/>
</dbReference>
<comment type="caution">
    <text evidence="1">The sequence shown here is derived from an EMBL/GenBank/DDBJ whole genome shotgun (WGS) entry which is preliminary data.</text>
</comment>
<evidence type="ECO:0000313" key="2">
    <source>
        <dbReference type="Proteomes" id="UP000652153"/>
    </source>
</evidence>
<evidence type="ECO:0000313" key="1">
    <source>
        <dbReference type="EMBL" id="GGH72249.1"/>
    </source>
</evidence>
<organism evidence="1 2">
    <name type="scientific">Paenibacillus silvae</name>
    <dbReference type="NCBI Taxonomy" id="1325358"/>
    <lineage>
        <taxon>Bacteria</taxon>
        <taxon>Bacillati</taxon>
        <taxon>Bacillota</taxon>
        <taxon>Bacilli</taxon>
        <taxon>Bacillales</taxon>
        <taxon>Paenibacillaceae</taxon>
        <taxon>Paenibacillus</taxon>
    </lineage>
</organism>
<gene>
    <name evidence="1" type="ORF">GCM10008014_58430</name>
</gene>
<name>A0ABQ1ZNN8_9BACL</name>
<dbReference type="Proteomes" id="UP000652153">
    <property type="component" value="Unassembled WGS sequence"/>
</dbReference>